<keyword evidence="2" id="KW-1185">Reference proteome</keyword>
<organism evidence="1 2">
    <name type="scientific">Aspergillus brunneoviolaceus CBS 621.78</name>
    <dbReference type="NCBI Taxonomy" id="1450534"/>
    <lineage>
        <taxon>Eukaryota</taxon>
        <taxon>Fungi</taxon>
        <taxon>Dikarya</taxon>
        <taxon>Ascomycota</taxon>
        <taxon>Pezizomycotina</taxon>
        <taxon>Eurotiomycetes</taxon>
        <taxon>Eurotiomycetidae</taxon>
        <taxon>Eurotiales</taxon>
        <taxon>Aspergillaceae</taxon>
        <taxon>Aspergillus</taxon>
        <taxon>Aspergillus subgen. Circumdati</taxon>
    </lineage>
</organism>
<gene>
    <name evidence="1" type="ORF">BO95DRAFT_477170</name>
</gene>
<accession>A0ACD1FU57</accession>
<sequence>MASVPSASFFSLPLPPWQQPQSARVAKYEAKKRKKTLDDWGDNDDDDLGETTDAASEVALPAPSLTLSPDEAHQYRVAGLSFDQELPGGKFPHAPAQTQSSTRQTREGVLEKLSSLSSPIYPPQSAAHQGNLRLQHLAVLTSILHRCLLQRDYVRAGRAWGLLLREEFNGRPIDARTEGRWGIGAEILLRRGRQIADMAAENGSDNGGSQSPGSGPQLMFTRKGFEDAKKYYERLIIQHPYRKASPDSISSLHFYPAMFGLWVYVAQEESEVGRQNIWIRHTDEYGQHSEDEDLASDHNGHRDSKERAHALIADVRKAELNQAQKIAGRMDEILGSPPYSDSPELLELRGMVSRWIADLFVSSVPGGQTDHDYYTDDEDEDSMSDNMQYSIQDRRERRLAMEKRASETQKSEEFFHKAKQRGKGVTSTLDDLHIDDNESMGYWMTMGVGDYVHARPPGAQPRSRTSENQPQNHDQNLSSRQALAAQARVEVPSTNLIAPVPLPGNQANLFEHYAQQPQPPPVEDAAHRDMFDTDVEGIDDSTIAATSVLGFDDISPQYQLSSTAQHHAAPDPKIFQPHPSQSHPPQRSHDANWYASFGDNAPKSAGFDSGDAADDAESQLTSVVGDDEQSDTTEDAADYARRYRSSTTTANEPLSKRLQNFWSASRRTYQNPTEDAPAAIPAVYLEPAKASGPGTLRQAHSDSRMMTASQVLPLAGGNSRKVTLPRSVTATPRTRFSPPKPTLLEQLDLTPTRRTSGPRPQPGKDVAGGVGHYQRHHHHHHHHHQQQQQQNQDQNHRDIAEEYGLFDSDFRRRGSLPPLSAFDITNIDDLDNDHDDNHDHNKDDHDHDHDPINDPFSRRLSVQRISPDSSSSPELQEDPSSRKRQLEPDYPPEVLRQKSFADLQSEPFDHIPNSSAATPAETKTTPPPPVFSTTPSIAPPGPDTKAEEKMSHLLSLADKDRREFFSGLTMDAWEDYGDLLIDQFSATLTKMKDLRRARRRTAAVFEAEIRRRHELVEEQSAELSRKLKDMKSGGTEVLRGRSPTQ</sequence>
<reference evidence="1" key="1">
    <citation type="submission" date="2018-02" db="EMBL/GenBank/DDBJ databases">
        <title>The genomes of Aspergillus section Nigri reveals drivers in fungal speciation.</title>
        <authorList>
            <consortium name="DOE Joint Genome Institute"/>
            <person name="Vesth T.C."/>
            <person name="Nybo J."/>
            <person name="Theobald S."/>
            <person name="Brandl J."/>
            <person name="Frisvad J.C."/>
            <person name="Nielsen K.F."/>
            <person name="Lyhne E.K."/>
            <person name="Kogle M.E."/>
            <person name="Kuo A."/>
            <person name="Riley R."/>
            <person name="Clum A."/>
            <person name="Nolan M."/>
            <person name="Lipzen A."/>
            <person name="Salamov A."/>
            <person name="Henrissat B."/>
            <person name="Wiebenga A."/>
            <person name="De vries R.P."/>
            <person name="Grigoriev I.V."/>
            <person name="Mortensen U.H."/>
            <person name="Andersen M.R."/>
            <person name="Baker S.E."/>
        </authorList>
    </citation>
    <scope>NUCLEOTIDE SEQUENCE</scope>
    <source>
        <strain evidence="1">CBS 621.78</strain>
    </source>
</reference>
<evidence type="ECO:0000313" key="1">
    <source>
        <dbReference type="EMBL" id="RAH40543.1"/>
    </source>
</evidence>
<dbReference type="EMBL" id="KZ825407">
    <property type="protein sequence ID" value="RAH40543.1"/>
    <property type="molecule type" value="Genomic_DNA"/>
</dbReference>
<proteinExistence type="predicted"/>
<name>A0ACD1FU57_9EURO</name>
<evidence type="ECO:0000313" key="2">
    <source>
        <dbReference type="Proteomes" id="UP000249057"/>
    </source>
</evidence>
<dbReference type="Proteomes" id="UP000249057">
    <property type="component" value="Unassembled WGS sequence"/>
</dbReference>
<protein>
    <submittedName>
        <fullName evidence="1">Uncharacterized protein</fullName>
    </submittedName>
</protein>